<protein>
    <submittedName>
        <fullName evidence="1">Uncharacterized protein</fullName>
    </submittedName>
</protein>
<evidence type="ECO:0000313" key="2">
    <source>
        <dbReference type="Proteomes" id="UP000309016"/>
    </source>
</evidence>
<reference evidence="1 2" key="1">
    <citation type="submission" date="2019-06" db="EMBL/GenBank/DDBJ databases">
        <title>Complete genome sequence of Antarcticibacterium flavum KCTC 52984T from an Antarctic marine sediment.</title>
        <authorList>
            <person name="Lee Y.M."/>
            <person name="Shin S.C."/>
        </authorList>
    </citation>
    <scope>NUCLEOTIDE SEQUENCE [LARGE SCALE GENOMIC DNA]</scope>
    <source>
        <strain evidence="1 2">KCTC 52984</strain>
    </source>
</reference>
<keyword evidence="2" id="KW-1185">Reference proteome</keyword>
<dbReference type="AlphaFoldDB" id="A0A5B7X0F8"/>
<sequence length="226" mass="25902">MEKFPTAKIIEFRRKKSDSSKLTLLKNLKTPKIKEKNSEGGNYWTTSISAISKYFKTEEKELILDKINDLLGRYNLAQAKTSKGMYLKNIEILHNFENFDFTSYKPESTLSYKAKPNEKSIVKIKGVPLQIRPQHVYSYKENNEDKIGAIWFVSIKDGFNPGEIGIFTEALNEYLFSNYSKNYIIEPDFCIAVDVSSLNSVKYSQITSGEIPSLLHSSLESIQKLL</sequence>
<organism evidence="1 2">
    <name type="scientific">Antarcticibacterium flavum</name>
    <dbReference type="NCBI Taxonomy" id="2058175"/>
    <lineage>
        <taxon>Bacteria</taxon>
        <taxon>Pseudomonadati</taxon>
        <taxon>Bacteroidota</taxon>
        <taxon>Flavobacteriia</taxon>
        <taxon>Flavobacteriales</taxon>
        <taxon>Flavobacteriaceae</taxon>
        <taxon>Antarcticibacterium</taxon>
    </lineage>
</organism>
<dbReference type="OrthoDB" id="660153at2"/>
<accession>A0A5B7X0F8</accession>
<evidence type="ECO:0000313" key="1">
    <source>
        <dbReference type="EMBL" id="QCY69064.1"/>
    </source>
</evidence>
<dbReference type="KEGG" id="afla:FHG64_06390"/>
<proteinExistence type="predicted"/>
<dbReference type="Proteomes" id="UP000309016">
    <property type="component" value="Chromosome"/>
</dbReference>
<name>A0A5B7X0F8_9FLAO</name>
<dbReference type="EMBL" id="CP040812">
    <property type="protein sequence ID" value="QCY69064.1"/>
    <property type="molecule type" value="Genomic_DNA"/>
</dbReference>
<dbReference type="RefSeq" id="WP_139065640.1">
    <property type="nucleotide sequence ID" value="NZ_CP040812.1"/>
</dbReference>
<gene>
    <name evidence="1" type="ORF">FHG64_06390</name>
</gene>